<gene>
    <name evidence="1" type="ORF">BU14_0031s0087</name>
</gene>
<dbReference type="EMBL" id="KV918767">
    <property type="protein sequence ID" value="OSX80917.1"/>
    <property type="molecule type" value="Genomic_DNA"/>
</dbReference>
<evidence type="ECO:0000313" key="1">
    <source>
        <dbReference type="EMBL" id="OSX80917.1"/>
    </source>
</evidence>
<sequence length="229" mass="24013">MAVVRTGGRLVLVNGMRLDGAGEGALKALGPIAAVVRLGAYHGVDDDYYARVHGAAVFGLTGMSTPRGEGGAAPRWLVPPLPERVASAAPTAALPAPAEVGCPIPGARVHVFRLVKPEAALLLPPMGGGGATLILCDALINVPDDPPLLGWLPRVLLRLGGWTGLRQEALWYGWQKSLGGLDDRGMRSEYDRLLAEMQFEAVVFGHGAVIREGGHAALSTAIDKHMPNE</sequence>
<dbReference type="AlphaFoldDB" id="A0A1X6PJ96"/>
<dbReference type="Proteomes" id="UP000218209">
    <property type="component" value="Unassembled WGS sequence"/>
</dbReference>
<keyword evidence="2" id="KW-1185">Reference proteome</keyword>
<reference evidence="1 2" key="1">
    <citation type="submission" date="2017-03" db="EMBL/GenBank/DDBJ databases">
        <title>WGS assembly of Porphyra umbilicalis.</title>
        <authorList>
            <person name="Brawley S.H."/>
            <person name="Blouin N.A."/>
            <person name="Ficko-Blean E."/>
            <person name="Wheeler G.L."/>
            <person name="Lohr M."/>
            <person name="Goodson H.V."/>
            <person name="Jenkins J.W."/>
            <person name="Blaby-Haas C.E."/>
            <person name="Helliwell K.E."/>
            <person name="Chan C."/>
            <person name="Marriage T."/>
            <person name="Bhattacharya D."/>
            <person name="Klein A.S."/>
            <person name="Badis Y."/>
            <person name="Brodie J."/>
            <person name="Cao Y."/>
            <person name="Collen J."/>
            <person name="Dittami S.M."/>
            <person name="Gachon C.M."/>
            <person name="Green B.R."/>
            <person name="Karpowicz S."/>
            <person name="Kim J.W."/>
            <person name="Kudahl U."/>
            <person name="Lin S."/>
            <person name="Michel G."/>
            <person name="Mittag M."/>
            <person name="Olson B.J."/>
            <person name="Pangilinan J."/>
            <person name="Peng Y."/>
            <person name="Qiu H."/>
            <person name="Shu S."/>
            <person name="Singer J.T."/>
            <person name="Smith A.G."/>
            <person name="Sprecher B.N."/>
            <person name="Wagner V."/>
            <person name="Wang W."/>
            <person name="Wang Z.-Y."/>
            <person name="Yan J."/>
            <person name="Yarish C."/>
            <person name="Zoeuner-Riek S."/>
            <person name="Zhuang Y."/>
            <person name="Zou Y."/>
            <person name="Lindquist E.A."/>
            <person name="Grimwood J."/>
            <person name="Barry K."/>
            <person name="Rokhsar D.S."/>
            <person name="Schmutz J."/>
            <person name="Stiller J.W."/>
            <person name="Grossman A.R."/>
            <person name="Prochnik S.E."/>
        </authorList>
    </citation>
    <scope>NUCLEOTIDE SEQUENCE [LARGE SCALE GENOMIC DNA]</scope>
    <source>
        <strain evidence="1">4086291</strain>
    </source>
</reference>
<organism evidence="1 2">
    <name type="scientific">Porphyra umbilicalis</name>
    <name type="common">Purple laver</name>
    <name type="synonym">Red alga</name>
    <dbReference type="NCBI Taxonomy" id="2786"/>
    <lineage>
        <taxon>Eukaryota</taxon>
        <taxon>Rhodophyta</taxon>
        <taxon>Bangiophyceae</taxon>
        <taxon>Bangiales</taxon>
        <taxon>Bangiaceae</taxon>
        <taxon>Porphyra</taxon>
    </lineage>
</organism>
<name>A0A1X6PJ96_PORUM</name>
<evidence type="ECO:0000313" key="2">
    <source>
        <dbReference type="Proteomes" id="UP000218209"/>
    </source>
</evidence>
<protein>
    <submittedName>
        <fullName evidence="1">Uncharacterized protein</fullName>
    </submittedName>
</protein>
<proteinExistence type="predicted"/>
<accession>A0A1X6PJ96</accession>